<comment type="caution">
    <text evidence="2">The sequence shown here is derived from an EMBL/GenBank/DDBJ whole genome shotgun (WGS) entry which is preliminary data.</text>
</comment>
<dbReference type="EMBL" id="PDCK01000044">
    <property type="protein sequence ID" value="PRQ22110.1"/>
    <property type="molecule type" value="Genomic_DNA"/>
</dbReference>
<organism evidence="2 3">
    <name type="scientific">Rosa chinensis</name>
    <name type="common">China rose</name>
    <dbReference type="NCBI Taxonomy" id="74649"/>
    <lineage>
        <taxon>Eukaryota</taxon>
        <taxon>Viridiplantae</taxon>
        <taxon>Streptophyta</taxon>
        <taxon>Embryophyta</taxon>
        <taxon>Tracheophyta</taxon>
        <taxon>Spermatophyta</taxon>
        <taxon>Magnoliopsida</taxon>
        <taxon>eudicotyledons</taxon>
        <taxon>Gunneridae</taxon>
        <taxon>Pentapetalae</taxon>
        <taxon>rosids</taxon>
        <taxon>fabids</taxon>
        <taxon>Rosales</taxon>
        <taxon>Rosaceae</taxon>
        <taxon>Rosoideae</taxon>
        <taxon>Rosoideae incertae sedis</taxon>
        <taxon>Rosa</taxon>
    </lineage>
</organism>
<dbReference type="Gramene" id="PRQ22110">
    <property type="protein sequence ID" value="PRQ22110"/>
    <property type="gene ID" value="RchiOBHm_Chr6g0246651"/>
</dbReference>
<evidence type="ECO:0000313" key="2">
    <source>
        <dbReference type="EMBL" id="PRQ22110.1"/>
    </source>
</evidence>
<protein>
    <submittedName>
        <fullName evidence="2">Uncharacterized protein</fullName>
    </submittedName>
</protein>
<feature type="region of interest" description="Disordered" evidence="1">
    <location>
        <begin position="1"/>
        <end position="49"/>
    </location>
</feature>
<gene>
    <name evidence="2" type="ORF">RchiOBHm_Chr6g0246651</name>
</gene>
<evidence type="ECO:0000313" key="3">
    <source>
        <dbReference type="Proteomes" id="UP000238479"/>
    </source>
</evidence>
<keyword evidence="3" id="KW-1185">Reference proteome</keyword>
<name>A0A2P6PJL3_ROSCH</name>
<dbReference type="Proteomes" id="UP000238479">
    <property type="component" value="Chromosome 6"/>
</dbReference>
<sequence length="49" mass="5469">MNRDVEPEIVGLSSKDIEQSNISDDDFIDDNPLEELLSGDEDNTRESDG</sequence>
<accession>A0A2P6PJL3</accession>
<feature type="compositionally biased region" description="Acidic residues" evidence="1">
    <location>
        <begin position="23"/>
        <end position="41"/>
    </location>
</feature>
<proteinExistence type="predicted"/>
<evidence type="ECO:0000256" key="1">
    <source>
        <dbReference type="SAM" id="MobiDB-lite"/>
    </source>
</evidence>
<reference evidence="2 3" key="1">
    <citation type="journal article" date="2018" name="Nat. Genet.">
        <title>The Rosa genome provides new insights in the design of modern roses.</title>
        <authorList>
            <person name="Bendahmane M."/>
        </authorList>
    </citation>
    <scope>NUCLEOTIDE SEQUENCE [LARGE SCALE GENOMIC DNA]</scope>
    <source>
        <strain evidence="3">cv. Old Blush</strain>
    </source>
</reference>
<dbReference type="AlphaFoldDB" id="A0A2P6PJL3"/>